<dbReference type="OrthoDB" id="2554293at2759"/>
<dbReference type="AlphaFoldDB" id="A0A165JQ28"/>
<sequence length="379" mass="41425">MFNVLLALRRAPAQLGHAALATSNLRRPPSPTIYPDARRSAATLTGHVEPAPAASVLEPEPAEPLPHSDLQEFITILSTADSLSPAAVSRSAARVIRSSVKNGNVAEAVIILSALRAANDRRTVSGNAARFPLRLPSTTLVHGLLQQNNIHQAARFARDVMPVQEHLFRVKTIDVVIKALCPAPAPGEVGGRSASERMTMWKRSLWTREGWKLKPLPLRGSPESLAPLAWPTSAPVAYPSPPFAAPGQTASPHLDVNHPLRVQADPQERGQGLTASTRMAIALLAQARRTKQRRTNDMYKRVVDVCLFQGEIVTATLLFAILLYDLRKSQMRQQPSETLENTESVLDTPHRSLHFHRPRRPGCQDHPNIPPNAARSDLG</sequence>
<proteinExistence type="predicted"/>
<dbReference type="Proteomes" id="UP000076842">
    <property type="component" value="Unassembled WGS sequence"/>
</dbReference>
<reference evidence="2 3" key="1">
    <citation type="journal article" date="2016" name="Mol. Biol. Evol.">
        <title>Comparative Genomics of Early-Diverging Mushroom-Forming Fungi Provides Insights into the Origins of Lignocellulose Decay Capabilities.</title>
        <authorList>
            <person name="Nagy L.G."/>
            <person name="Riley R."/>
            <person name="Tritt A."/>
            <person name="Adam C."/>
            <person name="Daum C."/>
            <person name="Floudas D."/>
            <person name="Sun H."/>
            <person name="Yadav J.S."/>
            <person name="Pangilinan J."/>
            <person name="Larsson K.H."/>
            <person name="Matsuura K."/>
            <person name="Barry K."/>
            <person name="Labutti K."/>
            <person name="Kuo R."/>
            <person name="Ohm R.A."/>
            <person name="Bhattacharya S.S."/>
            <person name="Shirouzu T."/>
            <person name="Yoshinaga Y."/>
            <person name="Martin F.M."/>
            <person name="Grigoriev I.V."/>
            <person name="Hibbett D.S."/>
        </authorList>
    </citation>
    <scope>NUCLEOTIDE SEQUENCE [LARGE SCALE GENOMIC DNA]</scope>
    <source>
        <strain evidence="2 3">HHB12733</strain>
    </source>
</reference>
<feature type="region of interest" description="Disordered" evidence="1">
    <location>
        <begin position="352"/>
        <end position="379"/>
    </location>
</feature>
<evidence type="ECO:0000256" key="1">
    <source>
        <dbReference type="SAM" id="MobiDB-lite"/>
    </source>
</evidence>
<organism evidence="2 3">
    <name type="scientific">Calocera cornea HHB12733</name>
    <dbReference type="NCBI Taxonomy" id="1353952"/>
    <lineage>
        <taxon>Eukaryota</taxon>
        <taxon>Fungi</taxon>
        <taxon>Dikarya</taxon>
        <taxon>Basidiomycota</taxon>
        <taxon>Agaricomycotina</taxon>
        <taxon>Dacrymycetes</taxon>
        <taxon>Dacrymycetales</taxon>
        <taxon>Dacrymycetaceae</taxon>
        <taxon>Calocera</taxon>
    </lineage>
</organism>
<dbReference type="EMBL" id="KV423918">
    <property type="protein sequence ID" value="KZT62127.1"/>
    <property type="molecule type" value="Genomic_DNA"/>
</dbReference>
<evidence type="ECO:0000313" key="2">
    <source>
        <dbReference type="EMBL" id="KZT62127.1"/>
    </source>
</evidence>
<gene>
    <name evidence="2" type="ORF">CALCODRAFT_278000</name>
</gene>
<keyword evidence="3" id="KW-1185">Reference proteome</keyword>
<dbReference type="STRING" id="1353952.A0A165JQ28"/>
<accession>A0A165JQ28</accession>
<name>A0A165JQ28_9BASI</name>
<dbReference type="InParanoid" id="A0A165JQ28"/>
<evidence type="ECO:0000313" key="3">
    <source>
        <dbReference type="Proteomes" id="UP000076842"/>
    </source>
</evidence>
<protein>
    <submittedName>
        <fullName evidence="2">Uncharacterized protein</fullName>
    </submittedName>
</protein>